<dbReference type="PANTHER" id="PTHR39183">
    <property type="entry name" value="SPORE COAT PROTEIN F-LIKE PROTEIN YHCQ"/>
    <property type="match status" value="1"/>
</dbReference>
<accession>A0A841QAT9</accession>
<comment type="caution">
    <text evidence="4">The sequence shown here is derived from an EMBL/GenBank/DDBJ whole genome shotgun (WGS) entry which is preliminary data.</text>
</comment>
<dbReference type="RefSeq" id="WP_246200097.1">
    <property type="nucleotide sequence ID" value="NZ_CADDWK010000025.1"/>
</dbReference>
<evidence type="ECO:0000313" key="4">
    <source>
        <dbReference type="EMBL" id="MBB6455403.1"/>
    </source>
</evidence>
<comment type="similarity">
    <text evidence="3">Belongs to the CotF family.</text>
</comment>
<gene>
    <name evidence="4" type="ORF">HNQ94_003903</name>
</gene>
<dbReference type="InterPro" id="IPR012347">
    <property type="entry name" value="Ferritin-like"/>
</dbReference>
<keyword evidence="5" id="KW-1185">Reference proteome</keyword>
<keyword evidence="1" id="KW-0749">Sporulation</keyword>
<proteinExistence type="inferred from homology"/>
<dbReference type="AlphaFoldDB" id="A0A841QAT9"/>
<evidence type="ECO:0000313" key="5">
    <source>
        <dbReference type="Proteomes" id="UP000581688"/>
    </source>
</evidence>
<evidence type="ECO:0000256" key="1">
    <source>
        <dbReference type="ARBA" id="ARBA00022969"/>
    </source>
</evidence>
<dbReference type="GO" id="GO:0030435">
    <property type="term" value="P:sporulation resulting in formation of a cellular spore"/>
    <property type="evidence" value="ECO:0007669"/>
    <property type="project" value="UniProtKB-KW"/>
</dbReference>
<comment type="subcellular location">
    <subcellularLocation>
        <location evidence="2">Spore coat</location>
    </subcellularLocation>
</comment>
<protein>
    <submittedName>
        <fullName evidence="4">Spore coat protein CotF</fullName>
    </submittedName>
</protein>
<evidence type="ECO:0000256" key="2">
    <source>
        <dbReference type="ARBA" id="ARBA00024325"/>
    </source>
</evidence>
<organism evidence="4 5">
    <name type="scientific">Salirhabdus euzebyi</name>
    <dbReference type="NCBI Taxonomy" id="394506"/>
    <lineage>
        <taxon>Bacteria</taxon>
        <taxon>Bacillati</taxon>
        <taxon>Bacillota</taxon>
        <taxon>Bacilli</taxon>
        <taxon>Bacillales</taxon>
        <taxon>Bacillaceae</taxon>
        <taxon>Salirhabdus</taxon>
    </lineage>
</organism>
<name>A0A841QAT9_9BACI</name>
<dbReference type="PANTHER" id="PTHR39183:SF1">
    <property type="entry name" value="SPORE COAT PROTEIN F-LIKE PROTEIN YHCQ"/>
    <property type="match status" value="1"/>
</dbReference>
<sequence>MDQQMNQNQSINPGTMGQKFNHGAHEILDMHEVLGGVIGMQEQYLMFRQNIQDQELINILDHQKQFVADQYNIMVECFSTGQDPSKPTSSYKMNQNNNVTYGLTPSQPKKPKQSVNEINDQCYSSFMMALCKTNATALTTASLESTNPVVRRVLADSIPNFVEMAYEIFLYQNKNGYYQVPQLQQQDMQQMINSYAPTQGMSQIQQKPLQ</sequence>
<dbReference type="Proteomes" id="UP000581688">
    <property type="component" value="Unassembled WGS sequence"/>
</dbReference>
<reference evidence="4 5" key="1">
    <citation type="submission" date="2020-08" db="EMBL/GenBank/DDBJ databases">
        <title>Genomic Encyclopedia of Type Strains, Phase IV (KMG-IV): sequencing the most valuable type-strain genomes for metagenomic binning, comparative biology and taxonomic classification.</title>
        <authorList>
            <person name="Goeker M."/>
        </authorList>
    </citation>
    <scope>NUCLEOTIDE SEQUENCE [LARGE SCALE GENOMIC DNA]</scope>
    <source>
        <strain evidence="4 5">DSM 19612</strain>
    </source>
</reference>
<dbReference type="InterPro" id="IPR012851">
    <property type="entry name" value="Spore_coat_CotF-like"/>
</dbReference>
<dbReference type="Pfam" id="PF07875">
    <property type="entry name" value="Coat_F"/>
    <property type="match status" value="1"/>
</dbReference>
<dbReference type="EMBL" id="JACHGH010000021">
    <property type="protein sequence ID" value="MBB6455403.1"/>
    <property type="molecule type" value="Genomic_DNA"/>
</dbReference>
<evidence type="ECO:0000256" key="3">
    <source>
        <dbReference type="ARBA" id="ARBA00024344"/>
    </source>
</evidence>
<dbReference type="Gene3D" id="1.20.1260.10">
    <property type="match status" value="1"/>
</dbReference>
<keyword evidence="4" id="KW-0946">Virion</keyword>
<keyword evidence="4" id="KW-0167">Capsid protein</keyword>